<dbReference type="AlphaFoldDB" id="A0A397HTZ8"/>
<sequence>MKFKNATLKCCSLSNPCPNRQLPKLLKLTHWMDESNDIILGFEHEMMKENETGMNLTKDINNWFYKDEEVTSSKHQQLQ</sequence>
<evidence type="ECO:0000313" key="2">
    <source>
        <dbReference type="Proteomes" id="UP000266861"/>
    </source>
</evidence>
<protein>
    <submittedName>
        <fullName evidence="1">Uncharacterized protein</fullName>
    </submittedName>
</protein>
<reference evidence="1 2" key="1">
    <citation type="submission" date="2018-08" db="EMBL/GenBank/DDBJ databases">
        <title>Genome and evolution of the arbuscular mycorrhizal fungus Diversispora epigaea (formerly Glomus versiforme) and its bacterial endosymbionts.</title>
        <authorList>
            <person name="Sun X."/>
            <person name="Fei Z."/>
            <person name="Harrison M."/>
        </authorList>
    </citation>
    <scope>NUCLEOTIDE SEQUENCE [LARGE SCALE GENOMIC DNA]</scope>
    <source>
        <strain evidence="1 2">IT104</strain>
    </source>
</reference>
<dbReference type="Proteomes" id="UP000266861">
    <property type="component" value="Unassembled WGS sequence"/>
</dbReference>
<keyword evidence="2" id="KW-1185">Reference proteome</keyword>
<dbReference type="EMBL" id="PQFF01000292">
    <property type="protein sequence ID" value="RHZ64764.1"/>
    <property type="molecule type" value="Genomic_DNA"/>
</dbReference>
<evidence type="ECO:0000313" key="1">
    <source>
        <dbReference type="EMBL" id="RHZ64764.1"/>
    </source>
</evidence>
<accession>A0A397HTZ8</accession>
<organism evidence="1 2">
    <name type="scientific">Diversispora epigaea</name>
    <dbReference type="NCBI Taxonomy" id="1348612"/>
    <lineage>
        <taxon>Eukaryota</taxon>
        <taxon>Fungi</taxon>
        <taxon>Fungi incertae sedis</taxon>
        <taxon>Mucoromycota</taxon>
        <taxon>Glomeromycotina</taxon>
        <taxon>Glomeromycetes</taxon>
        <taxon>Diversisporales</taxon>
        <taxon>Diversisporaceae</taxon>
        <taxon>Diversispora</taxon>
    </lineage>
</organism>
<proteinExistence type="predicted"/>
<name>A0A397HTZ8_9GLOM</name>
<gene>
    <name evidence="1" type="ORF">Glove_320g201</name>
</gene>
<comment type="caution">
    <text evidence="1">The sequence shown here is derived from an EMBL/GenBank/DDBJ whole genome shotgun (WGS) entry which is preliminary data.</text>
</comment>